<feature type="domain" description="EAL" evidence="2">
    <location>
        <begin position="626"/>
        <end position="819"/>
    </location>
</feature>
<feature type="transmembrane region" description="Helical" evidence="1">
    <location>
        <begin position="6"/>
        <end position="24"/>
    </location>
</feature>
<gene>
    <name evidence="4" type="ORF">F1189_03920</name>
</gene>
<evidence type="ECO:0000259" key="3">
    <source>
        <dbReference type="PROSITE" id="PS50887"/>
    </source>
</evidence>
<dbReference type="PROSITE" id="PS50883">
    <property type="entry name" value="EAL"/>
    <property type="match status" value="1"/>
</dbReference>
<keyword evidence="1" id="KW-0812">Transmembrane</keyword>
<organism evidence="4 5">
    <name type="scientific">Rhodovastum atsumiense</name>
    <dbReference type="NCBI Taxonomy" id="504468"/>
    <lineage>
        <taxon>Bacteria</taxon>
        <taxon>Pseudomonadati</taxon>
        <taxon>Pseudomonadota</taxon>
        <taxon>Alphaproteobacteria</taxon>
        <taxon>Acetobacterales</taxon>
        <taxon>Acetobacteraceae</taxon>
        <taxon>Rhodovastum</taxon>
    </lineage>
</organism>
<dbReference type="SUPFAM" id="SSF55073">
    <property type="entry name" value="Nucleotide cyclase"/>
    <property type="match status" value="1"/>
</dbReference>
<dbReference type="InterPro" id="IPR001633">
    <property type="entry name" value="EAL_dom"/>
</dbReference>
<dbReference type="InterPro" id="IPR054327">
    <property type="entry name" value="His-kinase-like_sensor"/>
</dbReference>
<comment type="caution">
    <text evidence="4">The sequence shown here is derived from an EMBL/GenBank/DDBJ whole genome shotgun (WGS) entry which is preliminary data.</text>
</comment>
<dbReference type="SMART" id="SM00267">
    <property type="entry name" value="GGDEF"/>
    <property type="match status" value="1"/>
</dbReference>
<dbReference type="InterPro" id="IPR043128">
    <property type="entry name" value="Rev_trsase/Diguanyl_cyclase"/>
</dbReference>
<dbReference type="Proteomes" id="UP000325255">
    <property type="component" value="Unassembled WGS sequence"/>
</dbReference>
<accession>A0A5M6J006</accession>
<keyword evidence="1" id="KW-0472">Membrane</keyword>
<dbReference type="Pfam" id="PF12860">
    <property type="entry name" value="PAS_7"/>
    <property type="match status" value="1"/>
</dbReference>
<dbReference type="InterPro" id="IPR029787">
    <property type="entry name" value="Nucleotide_cyclase"/>
</dbReference>
<proteinExistence type="predicted"/>
<dbReference type="Pfam" id="PF22588">
    <property type="entry name" value="dCache_1_like"/>
    <property type="match status" value="1"/>
</dbReference>
<feature type="transmembrane region" description="Helical" evidence="1">
    <location>
        <begin position="285"/>
        <end position="306"/>
    </location>
</feature>
<dbReference type="InterPro" id="IPR035965">
    <property type="entry name" value="PAS-like_dom_sf"/>
</dbReference>
<dbReference type="CDD" id="cd12915">
    <property type="entry name" value="PDC2_DGC_like"/>
    <property type="match status" value="1"/>
</dbReference>
<dbReference type="EMBL" id="VWPK01000004">
    <property type="protein sequence ID" value="KAA5613930.1"/>
    <property type="molecule type" value="Genomic_DNA"/>
</dbReference>
<dbReference type="Pfam" id="PF00990">
    <property type="entry name" value="GGDEF"/>
    <property type="match status" value="1"/>
</dbReference>
<dbReference type="InterPro" id="IPR052155">
    <property type="entry name" value="Biofilm_reg_signaling"/>
</dbReference>
<dbReference type="AlphaFoldDB" id="A0A5M6J006"/>
<evidence type="ECO:0000256" key="1">
    <source>
        <dbReference type="SAM" id="Phobius"/>
    </source>
</evidence>
<dbReference type="InterPro" id="IPR000160">
    <property type="entry name" value="GGDEF_dom"/>
</dbReference>
<dbReference type="PROSITE" id="PS50887">
    <property type="entry name" value="GGDEF"/>
    <property type="match status" value="1"/>
</dbReference>
<feature type="domain" description="GGDEF" evidence="3">
    <location>
        <begin position="484"/>
        <end position="617"/>
    </location>
</feature>
<dbReference type="PANTHER" id="PTHR44757">
    <property type="entry name" value="DIGUANYLATE CYCLASE DGCP"/>
    <property type="match status" value="1"/>
</dbReference>
<keyword evidence="1" id="KW-1133">Transmembrane helix</keyword>
<dbReference type="SMART" id="SM00052">
    <property type="entry name" value="EAL"/>
    <property type="match status" value="1"/>
</dbReference>
<sequence length="819" mass="88668">MPLVMAMGFGLVIAVGTGALVMHLRQRTLQLRSQELQRLALVLADQAERAFQGVELVQTGLIERLRTTGVETPGQFRQAMTGEAAHHDLQSRIRGLPQISALVAFDSDGQLLNLTRAWPVPAGAVAGVGDFQDFMAAVEPARFFAEPVAADCNDHAPSLCLARKMAGPDGHLLGLIFGVVELAYFERLYAALSFDPDSTILLMRDDGSSLARFPPIDPPGPVESYCTGRFGAMRIAGRHSWQGRGISPLDGQDRLVAFHLVQDYPLVVGTTVTVAAALLEWRRQAATLGVAVLLLEVLMLGTGLLATRHLRRQRSEAEAQAAWRQAEADARLGAALRSMSQALCIFDADNRVVMANDQMWMSLGAPPGDSVGLHITDLVDMAAAQGKISVATGAQEKAQILAYVATRQPVAYERDLLDGTSIVVRLTPLEKGGWLATCEDITERRRAEARILHLAQHDSLTGLPNRVLFHRLLQEALGQAGRGGSLALLCLGLDGFKLVNDTLGHPAGDALLRAATARLHREMREHDILARLGGDEFAIIQAGPVQPDGAIALAGRLVALLDEPFDLDGHQALVGVSIGITVLSCADEDADTVLKQADLAMDHAKARGGSGFRLFEPGMDAAMQHRRALELDLRHALEAGQFELFYQPVMDVLAPRIHDFEALLRWRHPRRGLIPPADFIPFAEETGLIRRLGAWALGQACAEAMRWPEHIKVAVNLSSVQFVSGDLVQQVRNALAASGLPAHRLELEITETVLIEDAVATLGLLDELKGLGIGIALDDFGTGYSSLSYLRKFPVSCSTSHRWPVRVLRSAIYSRPTGM</sequence>
<dbReference type="RefSeq" id="WP_150039315.1">
    <property type="nucleotide sequence ID" value="NZ_VWPK01000004.1"/>
</dbReference>
<protein>
    <submittedName>
        <fullName evidence="4">EAL domain-containing protein</fullName>
    </submittedName>
</protein>
<dbReference type="CDD" id="cd01948">
    <property type="entry name" value="EAL"/>
    <property type="match status" value="1"/>
</dbReference>
<keyword evidence="5" id="KW-1185">Reference proteome</keyword>
<dbReference type="OrthoDB" id="9793210at2"/>
<dbReference type="InterPro" id="IPR035919">
    <property type="entry name" value="EAL_sf"/>
</dbReference>
<dbReference type="CDD" id="cd01949">
    <property type="entry name" value="GGDEF"/>
    <property type="match status" value="1"/>
</dbReference>
<dbReference type="PANTHER" id="PTHR44757:SF2">
    <property type="entry name" value="BIOFILM ARCHITECTURE MAINTENANCE PROTEIN MBAA"/>
    <property type="match status" value="1"/>
</dbReference>
<dbReference type="Pfam" id="PF00563">
    <property type="entry name" value="EAL"/>
    <property type="match status" value="1"/>
</dbReference>
<feature type="non-terminal residue" evidence="4">
    <location>
        <position position="819"/>
    </location>
</feature>
<evidence type="ECO:0000313" key="4">
    <source>
        <dbReference type="EMBL" id="KAA5613930.1"/>
    </source>
</evidence>
<evidence type="ECO:0000313" key="5">
    <source>
        <dbReference type="Proteomes" id="UP000325255"/>
    </source>
</evidence>
<dbReference type="Gene3D" id="3.20.20.450">
    <property type="entry name" value="EAL domain"/>
    <property type="match status" value="1"/>
</dbReference>
<dbReference type="SUPFAM" id="SSF141868">
    <property type="entry name" value="EAL domain-like"/>
    <property type="match status" value="1"/>
</dbReference>
<dbReference type="NCBIfam" id="TIGR00254">
    <property type="entry name" value="GGDEF"/>
    <property type="match status" value="1"/>
</dbReference>
<dbReference type="SUPFAM" id="SSF55785">
    <property type="entry name" value="PYP-like sensor domain (PAS domain)"/>
    <property type="match status" value="1"/>
</dbReference>
<evidence type="ECO:0000259" key="2">
    <source>
        <dbReference type="PROSITE" id="PS50883"/>
    </source>
</evidence>
<reference evidence="4 5" key="1">
    <citation type="submission" date="2019-09" db="EMBL/GenBank/DDBJ databases">
        <title>Genome sequence of Rhodovastum atsumiense, a diverse member of the Acetobacteraceae family of non-sulfur purple photosynthetic bacteria.</title>
        <authorList>
            <person name="Meyer T."/>
            <person name="Kyndt J."/>
        </authorList>
    </citation>
    <scope>NUCLEOTIDE SEQUENCE [LARGE SCALE GENOMIC DNA]</scope>
    <source>
        <strain evidence="4 5">DSM 21279</strain>
    </source>
</reference>
<dbReference type="Gene3D" id="3.30.450.20">
    <property type="entry name" value="PAS domain"/>
    <property type="match status" value="3"/>
</dbReference>
<dbReference type="Gene3D" id="3.30.70.270">
    <property type="match status" value="1"/>
</dbReference>
<name>A0A5M6J006_9PROT</name>